<proteinExistence type="predicted"/>
<evidence type="ECO:0000313" key="2">
    <source>
        <dbReference type="Proteomes" id="UP000249169"/>
    </source>
</evidence>
<dbReference type="Proteomes" id="UP000249169">
    <property type="component" value="Unassembled WGS sequence"/>
</dbReference>
<dbReference type="Pfam" id="PF11681">
    <property type="entry name" value="Phage_Tube_PhiTE"/>
    <property type="match status" value="1"/>
</dbReference>
<comment type="caution">
    <text evidence="1">The sequence shown here is derived from an EMBL/GenBank/DDBJ whole genome shotgun (WGS) entry which is preliminary data.</text>
</comment>
<dbReference type="AlphaFoldDB" id="A0A328C8W2"/>
<evidence type="ECO:0008006" key="3">
    <source>
        <dbReference type="Google" id="ProtNLM"/>
    </source>
</evidence>
<dbReference type="InterPro" id="IPR021695">
    <property type="entry name" value="Phage_KPP10_Orf10"/>
</dbReference>
<dbReference type="RefSeq" id="WP_111729582.1">
    <property type="nucleotide sequence ID" value="NZ_QHKO01000003.1"/>
</dbReference>
<protein>
    <recommendedName>
        <fullName evidence="3">DUF3277 domain-containing protein</fullName>
    </recommendedName>
</protein>
<organism evidence="1 2">
    <name type="scientific">Lujinxingia litoralis</name>
    <dbReference type="NCBI Taxonomy" id="2211119"/>
    <lineage>
        <taxon>Bacteria</taxon>
        <taxon>Deltaproteobacteria</taxon>
        <taxon>Bradymonadales</taxon>
        <taxon>Lujinxingiaceae</taxon>
        <taxon>Lujinxingia</taxon>
    </lineage>
</organism>
<evidence type="ECO:0000313" key="1">
    <source>
        <dbReference type="EMBL" id="RAL23054.1"/>
    </source>
</evidence>
<name>A0A328C8W2_9DELT</name>
<sequence length="146" mass="16067">MNFQILKTHDFKQTVLSIGGQLIGGFGEEGGIEFEWGSDIGEDVVGADGEVTFSRTNDRRLYADITVMQTSAGYARLMALMRAQQAQSNIEELPFELSNPGTGERVACAYTVFKTRSDPTQQKQAQERTIRVLLPYAEVSGPETAL</sequence>
<keyword evidence="2" id="KW-1185">Reference proteome</keyword>
<dbReference type="EMBL" id="QHKO01000003">
    <property type="protein sequence ID" value="RAL23054.1"/>
    <property type="molecule type" value="Genomic_DNA"/>
</dbReference>
<reference evidence="1 2" key="1">
    <citation type="submission" date="2018-05" db="EMBL/GenBank/DDBJ databases">
        <title>Lujinxingia marina gen. nov. sp. nov., a new facultative anaerobic member of the class Deltaproteobacteria, and proposal of Lujinxingaceae fam. nov.</title>
        <authorList>
            <person name="Li C.-M."/>
        </authorList>
    </citation>
    <scope>NUCLEOTIDE SEQUENCE [LARGE SCALE GENOMIC DNA]</scope>
    <source>
        <strain evidence="1 2">B210</strain>
    </source>
</reference>
<gene>
    <name evidence="1" type="ORF">DL240_09210</name>
</gene>
<accession>A0A328C8W2</accession>